<evidence type="ECO:0000256" key="7">
    <source>
        <dbReference type="ARBA" id="ARBA00071526"/>
    </source>
</evidence>
<accession>A0A6P9C621</accession>
<dbReference type="FunFam" id="1.25.10.10:FF:000229">
    <property type="entry name" value="TELO2-interacting protein 1 homolog"/>
    <property type="match status" value="1"/>
</dbReference>
<evidence type="ECO:0000259" key="10">
    <source>
        <dbReference type="Pfam" id="PF24181"/>
    </source>
</evidence>
<evidence type="ECO:0000256" key="1">
    <source>
        <dbReference type="ARBA" id="ARBA00004496"/>
    </source>
</evidence>
<feature type="domain" description="TTI1 N-terminal TPR" evidence="9">
    <location>
        <begin position="11"/>
        <end position="345"/>
    </location>
</feature>
<dbReference type="FunFam" id="1.25.10.10:FF:000240">
    <property type="entry name" value="TELO2-interacting protein 1 homolog"/>
    <property type="match status" value="1"/>
</dbReference>
<dbReference type="InterPro" id="IPR057566">
    <property type="entry name" value="TPR_TTI1_N"/>
</dbReference>
<evidence type="ECO:0000313" key="12">
    <source>
        <dbReference type="RefSeq" id="XP_034275293.1"/>
    </source>
</evidence>
<dbReference type="RefSeq" id="XP_034275294.1">
    <property type="nucleotide sequence ID" value="XM_034419403.1"/>
</dbReference>
<dbReference type="GO" id="GO:0005737">
    <property type="term" value="C:cytoplasm"/>
    <property type="evidence" value="ECO:0007669"/>
    <property type="project" value="UniProtKB-SubCell"/>
</dbReference>
<dbReference type="Pfam" id="PF24176">
    <property type="entry name" value="TPR_TTI1_2nd"/>
    <property type="match status" value="1"/>
</dbReference>
<evidence type="ECO:0000259" key="9">
    <source>
        <dbReference type="Pfam" id="PF24173"/>
    </source>
</evidence>
<dbReference type="InterPro" id="IPR016441">
    <property type="entry name" value="Tti1"/>
</dbReference>
<evidence type="ECO:0000313" key="14">
    <source>
        <dbReference type="RefSeq" id="XP_034275295.1"/>
    </source>
</evidence>
<dbReference type="Proteomes" id="UP001652622">
    <property type="component" value="Unplaced"/>
</dbReference>
<reference evidence="12 13" key="1">
    <citation type="submission" date="2025-04" db="UniProtKB">
        <authorList>
            <consortium name="RefSeq"/>
        </authorList>
    </citation>
    <scope>IDENTIFICATION</scope>
    <source>
        <tissue evidence="12 13">Blood</tissue>
    </source>
</reference>
<feature type="compositionally biased region" description="Acidic residues" evidence="8">
    <location>
        <begin position="804"/>
        <end position="817"/>
    </location>
</feature>
<organism evidence="11 14">
    <name type="scientific">Pantherophis guttatus</name>
    <name type="common">Corn snake</name>
    <name type="synonym">Elaphe guttata</name>
    <dbReference type="NCBI Taxonomy" id="94885"/>
    <lineage>
        <taxon>Eukaryota</taxon>
        <taxon>Metazoa</taxon>
        <taxon>Chordata</taxon>
        <taxon>Craniata</taxon>
        <taxon>Vertebrata</taxon>
        <taxon>Euteleostomi</taxon>
        <taxon>Lepidosauria</taxon>
        <taxon>Squamata</taxon>
        <taxon>Bifurcata</taxon>
        <taxon>Unidentata</taxon>
        <taxon>Episquamata</taxon>
        <taxon>Toxicofera</taxon>
        <taxon>Serpentes</taxon>
        <taxon>Colubroidea</taxon>
        <taxon>Colubridae</taxon>
        <taxon>Colubrinae</taxon>
        <taxon>Pantherophis</taxon>
    </lineage>
</organism>
<evidence type="ECO:0000313" key="11">
    <source>
        <dbReference type="Proteomes" id="UP001652622"/>
    </source>
</evidence>
<evidence type="ECO:0000256" key="6">
    <source>
        <dbReference type="ARBA" id="ARBA00061544"/>
    </source>
</evidence>
<dbReference type="CTD" id="9675"/>
<dbReference type="InterPro" id="IPR016024">
    <property type="entry name" value="ARM-type_fold"/>
</dbReference>
<dbReference type="RefSeq" id="XP_034275295.1">
    <property type="nucleotide sequence ID" value="XM_034419404.1"/>
</dbReference>
<dbReference type="OMA" id="PHPKKPW"/>
<feature type="region of interest" description="Disordered" evidence="8">
    <location>
        <begin position="802"/>
        <end position="834"/>
    </location>
</feature>
<evidence type="ECO:0000313" key="13">
    <source>
        <dbReference type="RefSeq" id="XP_034275294.1"/>
    </source>
</evidence>
<dbReference type="GeneID" id="117666641"/>
<dbReference type="InterPro" id="IPR057567">
    <property type="entry name" value="TPR_TTI1_C"/>
</dbReference>
<dbReference type="PANTHER" id="PTHR18460">
    <property type="entry name" value="TEL2 INTERACTING PROTEIN 1 TTI1 FAMILY MEMBER"/>
    <property type="match status" value="1"/>
</dbReference>
<dbReference type="Pfam" id="PF24173">
    <property type="entry name" value="TPR_TTI1_N"/>
    <property type="match status" value="1"/>
</dbReference>
<dbReference type="PIRSF" id="PIRSF005250">
    <property type="entry name" value="UCP005250"/>
    <property type="match status" value="1"/>
</dbReference>
<dbReference type="OrthoDB" id="49511at2759"/>
<comment type="similarity">
    <text evidence="6">Belongs to the tti1 family.</text>
</comment>
<dbReference type="InterPro" id="IPR052587">
    <property type="entry name" value="TELO2-interacting_protein_1"/>
</dbReference>
<evidence type="ECO:0000256" key="5">
    <source>
        <dbReference type="ARBA" id="ARBA00056900"/>
    </source>
</evidence>
<dbReference type="SUPFAM" id="SSF48371">
    <property type="entry name" value="ARM repeat"/>
    <property type="match status" value="1"/>
</dbReference>
<name>A0A6P9C621_PANGU</name>
<keyword evidence="2" id="KW-0963">Cytoplasm</keyword>
<keyword evidence="4" id="KW-0832">Ubl conjugation</keyword>
<evidence type="ECO:0000256" key="2">
    <source>
        <dbReference type="ARBA" id="ARBA00022490"/>
    </source>
</evidence>
<comment type="subcellular location">
    <subcellularLocation>
        <location evidence="1">Cytoplasm</location>
    </subcellularLocation>
</comment>
<evidence type="ECO:0000256" key="3">
    <source>
        <dbReference type="ARBA" id="ARBA00022553"/>
    </source>
</evidence>
<dbReference type="RefSeq" id="XP_034275293.1">
    <property type="nucleotide sequence ID" value="XM_034419402.1"/>
</dbReference>
<sequence length="1068" mass="117070">MAIFDTPQEAFGALRPACVRLTKAQTVENVERLHSQLRVVSDSALQELQEYVLFPLRFTLKTPEPKREGVVRSVVQCVSFVLSSTCVKKADLLLELFSELCVCLASPSNPSQLAPLSEELKQDVGQALLALLHSAYGDVLLSLYQPSSLPQLGFAVSLLLALAEQEKARQVKITALRCLQALLLQCECPEDHQSLEKEELRQCGDLFASFLPGISIALSKIIAADVKQSHAVTVSAIKLFSRAVALVMADEQLAQIPPERKKPASEQSKIQELVVHRNGDWARNTASKLSILIKKVTGSGSLHPHWKVRRELVEMARLLLTTCGRSLVDSAGQLLKALVGLVNDESPEVQRPSERALKDITAQERVAGNRLLANILSEDLHSLATALPRLMTSQNDQGKMATLNLVLGYLKLLGPKVSVVLHSASHLQRLSKALVQVLELEVKDVKVVEERSWAPEAFPQPSLGSLQRKYFRFFTDDRIFSLLQQICRALGTYGNLYLLVDHFMDLYRESTMYRKQAAMVVNELIAGAAGQEAQSTLLSSEDLVGIVTSVLEEYVDSGNWHLVTSLEVRESWAESAATDSRALAVTYGAAHGPLVSPDSSPTIRCMNSNIWQICIQLEGISTFASALGKDFHLLLISALYPVLEKAGDGTLLVSQTAKGTLVDICQACGYLSVPELLRQNADYLANGVSLHLRHPADEPHALQVLEAMLRHSDAGGACLVEDLVEDVLARLDQCHSERASSFLGALRTLMASLASWFEPEQQTHHKPESDSSCPRGPRPTHLPTAAEMEEFFSAYVKQKQIAEGDVEEEEEEEEEDPAVQPEAPEGSPGADRPLPLQAKMAKDVLERAVHLLPSKSLTVRLKALEVLELGVIVLGPHENVLLPLAHRAWPALVCRLINDDPLAVLRAFKVLCTLGAHSGDFLRSRFSKDVLPKLAASLVAQAPTSAHAGPIYSHTLAFKLQLAVLQGLGSLCQALDLGENDLSTVVDACLPYLSARQPVRLQEAARSVFLRLMEVDPDAIWFFLCNIWCPRNLEAPHPCLHPVKLAGSEKTRNEFTDNVQSLLDQLGG</sequence>
<feature type="domain" description="TTI1 C-terminal TPR" evidence="10">
    <location>
        <begin position="746"/>
        <end position="1021"/>
    </location>
</feature>
<keyword evidence="11" id="KW-1185">Reference proteome</keyword>
<comment type="function">
    <text evidence="5">Regulator of the DNA damage response (DDR). Part of the TTT complex that is required to stabilize protein levels of the phosphatidylinositol 3-kinase-related protein kinase (PIKK) family proteins. The TTT complex is involved in the cellular resistance to DNA damage stresses, like ionizing radiation (IR), ultraviolet (UV) and mitomycin C (MMC). Together with the TTT complex and HSP90 may participate in the proper folding of newly synthesized PIKKs. Promotes assembly, stabilizes and maintains the activity of mTORC1 and mTORC2 complexes, which regulate cell growth and survival in response to nutrient and hormonal signals.</text>
</comment>
<gene>
    <name evidence="12 13 14" type="primary">TTI1</name>
</gene>
<dbReference type="AlphaFoldDB" id="A0A6P9C621"/>
<dbReference type="InterPro" id="IPR049362">
    <property type="entry name" value="TTI1_rpt"/>
</dbReference>
<dbReference type="InterPro" id="IPR011989">
    <property type="entry name" value="ARM-like"/>
</dbReference>
<dbReference type="Gene3D" id="1.25.10.10">
    <property type="entry name" value="Leucine-rich Repeat Variant"/>
    <property type="match status" value="2"/>
</dbReference>
<proteinExistence type="inferred from homology"/>
<dbReference type="PANTHER" id="PTHR18460:SF3">
    <property type="entry name" value="TELO2-INTERACTING PROTEIN 1 HOMOLOG"/>
    <property type="match status" value="1"/>
</dbReference>
<keyword evidence="3" id="KW-0597">Phosphoprotein</keyword>
<evidence type="ECO:0000256" key="8">
    <source>
        <dbReference type="SAM" id="MobiDB-lite"/>
    </source>
</evidence>
<dbReference type="Pfam" id="PF24181">
    <property type="entry name" value="TPR_TTI1_C"/>
    <property type="match status" value="1"/>
</dbReference>
<protein>
    <recommendedName>
        <fullName evidence="7">TELO2-interacting protein 1 homolog</fullName>
    </recommendedName>
</protein>
<dbReference type="KEGG" id="pgut:117666641"/>
<evidence type="ECO:0000256" key="4">
    <source>
        <dbReference type="ARBA" id="ARBA00022843"/>
    </source>
</evidence>
<feature type="region of interest" description="Disordered" evidence="8">
    <location>
        <begin position="759"/>
        <end position="782"/>
    </location>
</feature>
<dbReference type="Pfam" id="PF21547">
    <property type="entry name" value="TTI1"/>
    <property type="match status" value="1"/>
</dbReference>